<dbReference type="AlphaFoldDB" id="A0A1Q2CLZ7"/>
<sequence length="214" mass="23145">MEVLRVLWAALGLDPRLFLRVDDAPMTLLWPALGVALLAAASTMLGHIAILLLNKINGWRLLTSLLLSAVSLAFLHVLQAAITWGVASLVRGPMPLLPLIVVGLVSTAPLVWNFATALPHLGLLLGRILEGWSFLILVIGVASAFDVSLLWSLGFSAAGWVVMQVVSRLAQRPLNWVTSRLWTLATGRPTMVTARDILAGTPITPVSQRREVTR</sequence>
<dbReference type="RefSeq" id="WP_077685468.1">
    <property type="nucleotide sequence ID" value="NZ_CP019606.1"/>
</dbReference>
<gene>
    <name evidence="2" type="ORF">BW730_06050</name>
</gene>
<name>A0A1Q2CLZ7_9ACTN</name>
<reference evidence="3" key="1">
    <citation type="submission" date="2017-02" db="EMBL/GenBank/DDBJ databases">
        <title>Tessaracoccus aquaemaris sp. nov., isolated from the intestine of a Korean rockfish, Sebastes schlegelii, in a marine aquaculture pond.</title>
        <authorList>
            <person name="Tak E.J."/>
            <person name="Bae J.-W."/>
        </authorList>
    </citation>
    <scope>NUCLEOTIDE SEQUENCE [LARGE SCALE GENOMIC DNA]</scope>
    <source>
        <strain evidence="3">NSG39</strain>
    </source>
</reference>
<evidence type="ECO:0000313" key="3">
    <source>
        <dbReference type="Proteomes" id="UP000188145"/>
    </source>
</evidence>
<keyword evidence="1" id="KW-1133">Transmembrane helix</keyword>
<feature type="transmembrane region" description="Helical" evidence="1">
    <location>
        <begin position="124"/>
        <end position="145"/>
    </location>
</feature>
<keyword evidence="1" id="KW-0472">Membrane</keyword>
<keyword evidence="1" id="KW-0812">Transmembrane</keyword>
<accession>A0A1Q2CLZ7</accession>
<protein>
    <recommendedName>
        <fullName evidence="4">Yip1 domain-containing protein</fullName>
    </recommendedName>
</protein>
<proteinExistence type="predicted"/>
<evidence type="ECO:0000313" key="2">
    <source>
        <dbReference type="EMBL" id="AQP47144.1"/>
    </source>
</evidence>
<dbReference type="Proteomes" id="UP000188145">
    <property type="component" value="Chromosome"/>
</dbReference>
<evidence type="ECO:0008006" key="4">
    <source>
        <dbReference type="Google" id="ProtNLM"/>
    </source>
</evidence>
<organism evidence="2 3">
    <name type="scientific">Tessaracoccus aquimaris</name>
    <dbReference type="NCBI Taxonomy" id="1332264"/>
    <lineage>
        <taxon>Bacteria</taxon>
        <taxon>Bacillati</taxon>
        <taxon>Actinomycetota</taxon>
        <taxon>Actinomycetes</taxon>
        <taxon>Propionibacteriales</taxon>
        <taxon>Propionibacteriaceae</taxon>
        <taxon>Tessaracoccus</taxon>
    </lineage>
</organism>
<dbReference type="EMBL" id="CP019606">
    <property type="protein sequence ID" value="AQP47144.1"/>
    <property type="molecule type" value="Genomic_DNA"/>
</dbReference>
<feature type="transmembrane region" description="Helical" evidence="1">
    <location>
        <begin position="65"/>
        <end position="87"/>
    </location>
</feature>
<dbReference type="OrthoDB" id="5145700at2"/>
<keyword evidence="3" id="KW-1185">Reference proteome</keyword>
<dbReference type="KEGG" id="tes:BW730_06050"/>
<evidence type="ECO:0000256" key="1">
    <source>
        <dbReference type="SAM" id="Phobius"/>
    </source>
</evidence>
<dbReference type="STRING" id="1332264.BW730_06050"/>
<feature type="transmembrane region" description="Helical" evidence="1">
    <location>
        <begin position="28"/>
        <end position="53"/>
    </location>
</feature>
<feature type="transmembrane region" description="Helical" evidence="1">
    <location>
        <begin position="93"/>
        <end position="112"/>
    </location>
</feature>